<comment type="catalytic activity">
    <reaction evidence="10 11">
        <text>a lipid X + a UDP-2-N,3-O-bis[(3R)-3-hydroxyacyl]-alpha-D-glucosamine = a lipid A disaccharide + UDP + H(+)</text>
        <dbReference type="Rhea" id="RHEA:67828"/>
        <dbReference type="ChEBI" id="CHEBI:15378"/>
        <dbReference type="ChEBI" id="CHEBI:58223"/>
        <dbReference type="ChEBI" id="CHEBI:137748"/>
        <dbReference type="ChEBI" id="CHEBI:176338"/>
        <dbReference type="ChEBI" id="CHEBI:176343"/>
        <dbReference type="EC" id="2.4.1.182"/>
    </reaction>
</comment>
<keyword evidence="13" id="KW-1185">Reference proteome</keyword>
<evidence type="ECO:0000256" key="11">
    <source>
        <dbReference type="HAMAP-Rule" id="MF_00392"/>
    </source>
</evidence>
<evidence type="ECO:0000256" key="9">
    <source>
        <dbReference type="ARBA" id="ARBA00023098"/>
    </source>
</evidence>
<evidence type="ECO:0000313" key="13">
    <source>
        <dbReference type="Proteomes" id="UP000295135"/>
    </source>
</evidence>
<dbReference type="Gene3D" id="3.40.50.2000">
    <property type="entry name" value="Glycogen Phosphorylase B"/>
    <property type="match status" value="1"/>
</dbReference>
<dbReference type="InterPro" id="IPR003835">
    <property type="entry name" value="Glyco_trans_19"/>
</dbReference>
<evidence type="ECO:0000256" key="5">
    <source>
        <dbReference type="ARBA" id="ARBA00022516"/>
    </source>
</evidence>
<dbReference type="SUPFAM" id="SSF53756">
    <property type="entry name" value="UDP-Glycosyltransferase/glycogen phosphorylase"/>
    <property type="match status" value="1"/>
</dbReference>
<evidence type="ECO:0000256" key="1">
    <source>
        <dbReference type="ARBA" id="ARBA00002056"/>
    </source>
</evidence>
<organism evidence="12 13">
    <name type="scientific">Sulfuritortus calidifontis</name>
    <dbReference type="NCBI Taxonomy" id="1914471"/>
    <lineage>
        <taxon>Bacteria</taxon>
        <taxon>Pseudomonadati</taxon>
        <taxon>Pseudomonadota</taxon>
        <taxon>Betaproteobacteria</taxon>
        <taxon>Nitrosomonadales</taxon>
        <taxon>Thiobacillaceae</taxon>
        <taxon>Sulfuritortus</taxon>
    </lineage>
</organism>
<evidence type="ECO:0000256" key="10">
    <source>
        <dbReference type="ARBA" id="ARBA00048975"/>
    </source>
</evidence>
<keyword evidence="7 11" id="KW-0328">Glycosyltransferase</keyword>
<comment type="pathway">
    <text evidence="11">Bacterial outer membrane biogenesis; LPS lipid A biosynthesis.</text>
</comment>
<dbReference type="GO" id="GO:0009245">
    <property type="term" value="P:lipid A biosynthetic process"/>
    <property type="evidence" value="ECO:0007669"/>
    <property type="project" value="UniProtKB-UniRule"/>
</dbReference>
<keyword evidence="8 11" id="KW-0808">Transferase</keyword>
<keyword evidence="5 11" id="KW-0444">Lipid biosynthesis</keyword>
<dbReference type="AlphaFoldDB" id="A0A4R3JVX7"/>
<evidence type="ECO:0000256" key="7">
    <source>
        <dbReference type="ARBA" id="ARBA00022676"/>
    </source>
</evidence>
<evidence type="ECO:0000256" key="6">
    <source>
        <dbReference type="ARBA" id="ARBA00022556"/>
    </source>
</evidence>
<dbReference type="EC" id="2.4.1.182" evidence="3 11"/>
<keyword evidence="6 11" id="KW-0441">Lipid A biosynthesis</keyword>
<accession>A0A4R3JVX7</accession>
<sequence>MKNEGINAPAVGIVAGEASGDLLGSLLIKALQQAGLNARFEGIAGPKMQGLGVRSLFPMETLSVRGYVEALGSLRRILAIRRQLAQKLLAAQPRLFIGIDAPDFNLGLEGRLKRRGIPTLHFVSPSVWAWRRGRIKKIRKAVSHMLLIFPFEEAIYAEADIPATYVGHPLAHALPDQSDRKGARERLGLRANGEYIALLPGSRQSELKLLADTFIETARKLHERRPTAQFLIPLISRETRLHFEEAIYRLQASELPIRILFGHAHDALQAADAALVASGTATLEAALLKCPHVITYKVPWLTYQIMRRQAYLPYIGLPNIVAGQMVVPELIQKQAQPELLAEAILRLLENRLARETMLDAFEGIRRALRRDTPRLIAEAIAPYLK</sequence>
<dbReference type="Proteomes" id="UP000295135">
    <property type="component" value="Unassembled WGS sequence"/>
</dbReference>
<evidence type="ECO:0000256" key="4">
    <source>
        <dbReference type="ARBA" id="ARBA00020902"/>
    </source>
</evidence>
<dbReference type="GO" id="GO:0008915">
    <property type="term" value="F:lipid-A-disaccharide synthase activity"/>
    <property type="evidence" value="ECO:0007669"/>
    <property type="project" value="UniProtKB-UniRule"/>
</dbReference>
<comment type="similarity">
    <text evidence="2 11">Belongs to the LpxB family.</text>
</comment>
<comment type="caution">
    <text evidence="12">The sequence shown here is derived from an EMBL/GenBank/DDBJ whole genome shotgun (WGS) entry which is preliminary data.</text>
</comment>
<dbReference type="UniPathway" id="UPA00973"/>
<dbReference type="EMBL" id="SLZY01000011">
    <property type="protein sequence ID" value="TCS71127.1"/>
    <property type="molecule type" value="Genomic_DNA"/>
</dbReference>
<dbReference type="GO" id="GO:0005543">
    <property type="term" value="F:phospholipid binding"/>
    <property type="evidence" value="ECO:0007669"/>
    <property type="project" value="TreeGrafter"/>
</dbReference>
<evidence type="ECO:0000256" key="8">
    <source>
        <dbReference type="ARBA" id="ARBA00022679"/>
    </source>
</evidence>
<dbReference type="PANTHER" id="PTHR30372">
    <property type="entry name" value="LIPID-A-DISACCHARIDE SYNTHASE"/>
    <property type="match status" value="1"/>
</dbReference>
<dbReference type="HAMAP" id="MF_00392">
    <property type="entry name" value="LpxB"/>
    <property type="match status" value="1"/>
</dbReference>
<dbReference type="GO" id="GO:0016020">
    <property type="term" value="C:membrane"/>
    <property type="evidence" value="ECO:0007669"/>
    <property type="project" value="GOC"/>
</dbReference>
<name>A0A4R3JVX7_9PROT</name>
<protein>
    <recommendedName>
        <fullName evidence="4 11">Lipid-A-disaccharide synthase</fullName>
        <ecNumber evidence="3 11">2.4.1.182</ecNumber>
    </recommendedName>
</protein>
<keyword evidence="9 11" id="KW-0443">Lipid metabolism</keyword>
<dbReference type="Pfam" id="PF02684">
    <property type="entry name" value="LpxB"/>
    <property type="match status" value="1"/>
</dbReference>
<proteinExistence type="inferred from homology"/>
<comment type="function">
    <text evidence="1 11">Condensation of UDP-2,3-diacylglucosamine and 2,3-diacylglucosamine-1-phosphate to form lipid A disaccharide, a precursor of lipid A, a phosphorylated glycolipid that anchors the lipopolysaccharide to the outer membrane of the cell.</text>
</comment>
<gene>
    <name evidence="11" type="primary">lpxB</name>
    <name evidence="12" type="ORF">EDC61_1113</name>
</gene>
<dbReference type="PANTHER" id="PTHR30372:SF4">
    <property type="entry name" value="LIPID-A-DISACCHARIDE SYNTHASE, MITOCHONDRIAL-RELATED"/>
    <property type="match status" value="1"/>
</dbReference>
<evidence type="ECO:0000256" key="2">
    <source>
        <dbReference type="ARBA" id="ARBA00007868"/>
    </source>
</evidence>
<dbReference type="RefSeq" id="WP_232019058.1">
    <property type="nucleotide sequence ID" value="NZ_AP018721.1"/>
</dbReference>
<reference evidence="12 13" key="1">
    <citation type="submission" date="2019-03" db="EMBL/GenBank/DDBJ databases">
        <title>Genomic Encyclopedia of Type Strains, Phase IV (KMG-IV): sequencing the most valuable type-strain genomes for metagenomic binning, comparative biology and taxonomic classification.</title>
        <authorList>
            <person name="Goeker M."/>
        </authorList>
    </citation>
    <scope>NUCLEOTIDE SEQUENCE [LARGE SCALE GENOMIC DNA]</scope>
    <source>
        <strain evidence="12 13">DSM 103923</strain>
    </source>
</reference>
<dbReference type="NCBIfam" id="TIGR00215">
    <property type="entry name" value="lpxB"/>
    <property type="match status" value="1"/>
</dbReference>
<evidence type="ECO:0000313" key="12">
    <source>
        <dbReference type="EMBL" id="TCS71127.1"/>
    </source>
</evidence>
<evidence type="ECO:0000256" key="3">
    <source>
        <dbReference type="ARBA" id="ARBA00012687"/>
    </source>
</evidence>